<comment type="caution">
    <text evidence="3">The sequence shown here is derived from an EMBL/GenBank/DDBJ whole genome shotgun (WGS) entry which is preliminary data.</text>
</comment>
<feature type="compositionally biased region" description="Basic and acidic residues" evidence="1">
    <location>
        <begin position="45"/>
        <end position="55"/>
    </location>
</feature>
<gene>
    <name evidence="3" type="ORF">B0T17DRAFT_530791</name>
</gene>
<dbReference type="AlphaFoldDB" id="A0AA39WZV6"/>
<evidence type="ECO:0000256" key="2">
    <source>
        <dbReference type="SAM" id="Phobius"/>
    </source>
</evidence>
<reference evidence="3" key="1">
    <citation type="submission" date="2023-06" db="EMBL/GenBank/DDBJ databases">
        <title>Genome-scale phylogeny and comparative genomics of the fungal order Sordariales.</title>
        <authorList>
            <consortium name="Lawrence Berkeley National Laboratory"/>
            <person name="Hensen N."/>
            <person name="Bonometti L."/>
            <person name="Westerberg I."/>
            <person name="Brannstrom I.O."/>
            <person name="Guillou S."/>
            <person name="Cros-Aarteil S."/>
            <person name="Calhoun S."/>
            <person name="Haridas S."/>
            <person name="Kuo A."/>
            <person name="Mondo S."/>
            <person name="Pangilinan J."/>
            <person name="Riley R."/>
            <person name="LaButti K."/>
            <person name="Andreopoulos B."/>
            <person name="Lipzen A."/>
            <person name="Chen C."/>
            <person name="Yanf M."/>
            <person name="Daum C."/>
            <person name="Ng V."/>
            <person name="Clum A."/>
            <person name="Steindorff A."/>
            <person name="Ohm R."/>
            <person name="Martin F."/>
            <person name="Silar P."/>
            <person name="Natvig D."/>
            <person name="Lalanne C."/>
            <person name="Gautier V."/>
            <person name="Ament-velasquez S.L."/>
            <person name="Kruys A."/>
            <person name="Hutchinson M.I."/>
            <person name="Powell A.J."/>
            <person name="Barry K."/>
            <person name="Miller A.N."/>
            <person name="Grigoriev I.V."/>
            <person name="Debuchy R."/>
            <person name="Gladieux P."/>
            <person name="Thoren M.H."/>
            <person name="Johannesson H."/>
        </authorList>
    </citation>
    <scope>NUCLEOTIDE SEQUENCE</scope>
    <source>
        <strain evidence="3">SMH3391-2</strain>
    </source>
</reference>
<keyword evidence="2" id="KW-1133">Transmembrane helix</keyword>
<feature type="region of interest" description="Disordered" evidence="1">
    <location>
        <begin position="1"/>
        <end position="70"/>
    </location>
</feature>
<dbReference type="EMBL" id="JAULSR010000003">
    <property type="protein sequence ID" value="KAK0624678.1"/>
    <property type="molecule type" value="Genomic_DNA"/>
</dbReference>
<keyword evidence="2" id="KW-0472">Membrane</keyword>
<sequence length="387" mass="41945">MSYNGADGAKGASASPARSRHQISRSISELSSPIRLHRHHSHRAAAKEKERERDGLSPISQIPTATSAMSSIQVRVSLDGSRSEGITPNLSPNQSRRASILVASNDDGSPAPPAPIPVPVAVAGLSNVLSNKTTTSKEDELVKERQRAVARESGLKTSLTALESFSTATTRRLDDTYYSVLERLGALQSTMMALKELAGLSRDMATTFSADAQELTADISAQLDAFGQFEDQQQRIEALQGRVHVGRDRIRALSERVDVVRERIERWERADREWQERTRKRLRIVWVLTSVVVVFVLLLVLSAQYAPESLMEGRDAAGRVADDSLGMVRNVTAGRMDMLWSGGGGGGEDDPGIRSADGHGQEARGTEPPATATAAATPDLLRAFDEL</sequence>
<evidence type="ECO:0000313" key="4">
    <source>
        <dbReference type="Proteomes" id="UP001174934"/>
    </source>
</evidence>
<feature type="compositionally biased region" description="Basic residues" evidence="1">
    <location>
        <begin position="35"/>
        <end position="44"/>
    </location>
</feature>
<organism evidence="3 4">
    <name type="scientific">Bombardia bombarda</name>
    <dbReference type="NCBI Taxonomy" id="252184"/>
    <lineage>
        <taxon>Eukaryota</taxon>
        <taxon>Fungi</taxon>
        <taxon>Dikarya</taxon>
        <taxon>Ascomycota</taxon>
        <taxon>Pezizomycotina</taxon>
        <taxon>Sordariomycetes</taxon>
        <taxon>Sordariomycetidae</taxon>
        <taxon>Sordariales</taxon>
        <taxon>Lasiosphaeriaceae</taxon>
        <taxon>Bombardia</taxon>
    </lineage>
</organism>
<proteinExistence type="predicted"/>
<feature type="region of interest" description="Disordered" evidence="1">
    <location>
        <begin position="340"/>
        <end position="378"/>
    </location>
</feature>
<evidence type="ECO:0000313" key="3">
    <source>
        <dbReference type="EMBL" id="KAK0624678.1"/>
    </source>
</evidence>
<feature type="transmembrane region" description="Helical" evidence="2">
    <location>
        <begin position="284"/>
        <end position="306"/>
    </location>
</feature>
<evidence type="ECO:0000256" key="1">
    <source>
        <dbReference type="SAM" id="MobiDB-lite"/>
    </source>
</evidence>
<protein>
    <submittedName>
        <fullName evidence="3">Uncharacterized protein</fullName>
    </submittedName>
</protein>
<feature type="compositionally biased region" description="Polar residues" evidence="1">
    <location>
        <begin position="58"/>
        <end position="70"/>
    </location>
</feature>
<dbReference type="Proteomes" id="UP001174934">
    <property type="component" value="Unassembled WGS sequence"/>
</dbReference>
<accession>A0AA39WZV6</accession>
<feature type="compositionally biased region" description="Basic and acidic residues" evidence="1">
    <location>
        <begin position="356"/>
        <end position="365"/>
    </location>
</feature>
<feature type="compositionally biased region" description="Low complexity" evidence="1">
    <location>
        <begin position="368"/>
        <end position="378"/>
    </location>
</feature>
<keyword evidence="4" id="KW-1185">Reference proteome</keyword>
<name>A0AA39WZV6_9PEZI</name>
<keyword evidence="2" id="KW-0812">Transmembrane</keyword>